<keyword evidence="2" id="KW-1185">Reference proteome</keyword>
<sequence>MRSLYPVLEHGHLLQRRNSTVVSMWSEREKAMHSNGAFPPDISWVDDANWFEEEVRRYIALAPALNVTRPATRYEKPQEWQIQGCCPAAVAMWPERHGHRCCSEKWHRLLPVRAVGGVNLDMLSSTTASGRTVVFLADSMGEQQLVALLCQAWISPGFKFEMLNCDGQPSFDSSNHLKDCDGAVKQSFASHVRDDHKEALNSAWS</sequence>
<organism evidence="1 2">
    <name type="scientific">Prymnesium parvum</name>
    <name type="common">Toxic golden alga</name>
    <dbReference type="NCBI Taxonomy" id="97485"/>
    <lineage>
        <taxon>Eukaryota</taxon>
        <taxon>Haptista</taxon>
        <taxon>Haptophyta</taxon>
        <taxon>Prymnesiophyceae</taxon>
        <taxon>Prymnesiales</taxon>
        <taxon>Prymnesiaceae</taxon>
        <taxon>Prymnesium</taxon>
    </lineage>
</organism>
<gene>
    <name evidence="1" type="ORF">AB1Y20_011378</name>
</gene>
<name>A0AB34ILN8_PRYPA</name>
<evidence type="ECO:0000313" key="1">
    <source>
        <dbReference type="EMBL" id="KAL1503326.1"/>
    </source>
</evidence>
<dbReference type="EMBL" id="JBGBPQ010000022">
    <property type="protein sequence ID" value="KAL1503326.1"/>
    <property type="molecule type" value="Genomic_DNA"/>
</dbReference>
<evidence type="ECO:0000313" key="2">
    <source>
        <dbReference type="Proteomes" id="UP001515480"/>
    </source>
</evidence>
<protein>
    <recommendedName>
        <fullName evidence="3">Protein xylosyltransferase</fullName>
    </recommendedName>
</protein>
<proteinExistence type="predicted"/>
<accession>A0AB34ILN8</accession>
<reference evidence="1 2" key="1">
    <citation type="journal article" date="2024" name="Science">
        <title>Giant polyketide synthase enzymes in the biosynthesis of giant marine polyether toxins.</title>
        <authorList>
            <person name="Fallon T.R."/>
            <person name="Shende V.V."/>
            <person name="Wierzbicki I.H."/>
            <person name="Pendleton A.L."/>
            <person name="Watervoot N.F."/>
            <person name="Auber R.P."/>
            <person name="Gonzalez D.J."/>
            <person name="Wisecaver J.H."/>
            <person name="Moore B.S."/>
        </authorList>
    </citation>
    <scope>NUCLEOTIDE SEQUENCE [LARGE SCALE GENOMIC DNA]</scope>
    <source>
        <strain evidence="1 2">12B1</strain>
    </source>
</reference>
<dbReference type="Proteomes" id="UP001515480">
    <property type="component" value="Unassembled WGS sequence"/>
</dbReference>
<comment type="caution">
    <text evidence="1">The sequence shown here is derived from an EMBL/GenBank/DDBJ whole genome shotgun (WGS) entry which is preliminary data.</text>
</comment>
<dbReference type="AlphaFoldDB" id="A0AB34ILN8"/>
<evidence type="ECO:0008006" key="3">
    <source>
        <dbReference type="Google" id="ProtNLM"/>
    </source>
</evidence>